<proteinExistence type="predicted"/>
<evidence type="ECO:0000313" key="1">
    <source>
        <dbReference type="EMBL" id="MDT0308098.1"/>
    </source>
</evidence>
<reference evidence="2" key="1">
    <citation type="submission" date="2023-07" db="EMBL/GenBank/DDBJ databases">
        <title>30 novel species of actinomycetes from the DSMZ collection.</title>
        <authorList>
            <person name="Nouioui I."/>
        </authorList>
    </citation>
    <scope>NUCLEOTIDE SEQUENCE [LARGE SCALE GENOMIC DNA]</scope>
    <source>
        <strain evidence="2">DSM 44917</strain>
    </source>
</reference>
<gene>
    <name evidence="1" type="ORF">RM780_14150</name>
</gene>
<dbReference type="RefSeq" id="WP_311631050.1">
    <property type="nucleotide sequence ID" value="NZ_JAVREN010000018.1"/>
</dbReference>
<protein>
    <recommendedName>
        <fullName evidence="3">Transcriptional regulator</fullName>
    </recommendedName>
</protein>
<comment type="caution">
    <text evidence="1">The sequence shown here is derived from an EMBL/GenBank/DDBJ whole genome shotgun (WGS) entry which is preliminary data.</text>
</comment>
<keyword evidence="2" id="KW-1185">Reference proteome</keyword>
<dbReference type="Proteomes" id="UP001183388">
    <property type="component" value="Unassembled WGS sequence"/>
</dbReference>
<dbReference type="EMBL" id="JAVREN010000018">
    <property type="protein sequence ID" value="MDT0308098.1"/>
    <property type="molecule type" value="Genomic_DNA"/>
</dbReference>
<evidence type="ECO:0000313" key="2">
    <source>
        <dbReference type="Proteomes" id="UP001183388"/>
    </source>
</evidence>
<organism evidence="1 2">
    <name type="scientific">Streptomyces boetiae</name>
    <dbReference type="NCBI Taxonomy" id="3075541"/>
    <lineage>
        <taxon>Bacteria</taxon>
        <taxon>Bacillati</taxon>
        <taxon>Actinomycetota</taxon>
        <taxon>Actinomycetes</taxon>
        <taxon>Kitasatosporales</taxon>
        <taxon>Streptomycetaceae</taxon>
        <taxon>Streptomyces</taxon>
    </lineage>
</organism>
<sequence length="157" mass="16983">MLCTTAYTLARADARDDALTMIREATRAARALPDAPVRGGLTRASVTLYEVGVHWALGDAGTALHAGRGLSPAQFETPERRARLHTDLARAWRQWGRAEQAAVQLLDACRAAPAEVRERPAIRAVAAEPTERHCRLVAVRTLRAAVRGSGPARPFSV</sequence>
<accession>A0ABU2L9Z0</accession>
<name>A0ABU2L9Z0_9ACTN</name>
<evidence type="ECO:0008006" key="3">
    <source>
        <dbReference type="Google" id="ProtNLM"/>
    </source>
</evidence>